<feature type="domain" description="B box-type" evidence="6">
    <location>
        <begin position="110"/>
        <end position="151"/>
    </location>
</feature>
<accession>A0A6A5HDB4</accession>
<dbReference type="CTD" id="78774006"/>
<proteinExistence type="predicted"/>
<keyword evidence="2 4" id="KW-0863">Zinc-finger</keyword>
<reference evidence="7 8" key="1">
    <citation type="submission" date="2019-12" db="EMBL/GenBank/DDBJ databases">
        <title>Chromosome-level assembly of the Caenorhabditis remanei genome.</title>
        <authorList>
            <person name="Teterina A.A."/>
            <person name="Willis J.H."/>
            <person name="Phillips P.C."/>
        </authorList>
    </citation>
    <scope>NUCLEOTIDE SEQUENCE [LARGE SCALE GENOMIC DNA]</scope>
    <source>
        <strain evidence="7 8">PX506</strain>
        <tissue evidence="7">Whole organism</tissue>
    </source>
</reference>
<protein>
    <recommendedName>
        <fullName evidence="9">RING-type domain-containing protein</fullName>
    </recommendedName>
</protein>
<dbReference type="InterPro" id="IPR000315">
    <property type="entry name" value="Znf_B-box"/>
</dbReference>
<dbReference type="GO" id="GO:0008270">
    <property type="term" value="F:zinc ion binding"/>
    <property type="evidence" value="ECO:0007669"/>
    <property type="project" value="UniProtKB-KW"/>
</dbReference>
<evidence type="ECO:0000259" key="6">
    <source>
        <dbReference type="PROSITE" id="PS50119"/>
    </source>
</evidence>
<dbReference type="Proteomes" id="UP000483820">
    <property type="component" value="Chromosome II"/>
</dbReference>
<keyword evidence="1" id="KW-0479">Metal-binding</keyword>
<feature type="domain" description="RING-type" evidence="5">
    <location>
        <begin position="11"/>
        <end position="57"/>
    </location>
</feature>
<dbReference type="Pfam" id="PF22586">
    <property type="entry name" value="ANCHR-like_BBOX"/>
    <property type="match status" value="1"/>
</dbReference>
<evidence type="ECO:0008006" key="9">
    <source>
        <dbReference type="Google" id="ProtNLM"/>
    </source>
</evidence>
<dbReference type="AlphaFoldDB" id="A0A6A5HDB4"/>
<dbReference type="Gene3D" id="3.30.160.60">
    <property type="entry name" value="Classic Zinc Finger"/>
    <property type="match status" value="1"/>
</dbReference>
<evidence type="ECO:0000256" key="4">
    <source>
        <dbReference type="PROSITE-ProRule" id="PRU00024"/>
    </source>
</evidence>
<dbReference type="KEGG" id="crq:GCK72_004862"/>
<dbReference type="InterPro" id="IPR017907">
    <property type="entry name" value="Znf_RING_CS"/>
</dbReference>
<dbReference type="SMART" id="SM00184">
    <property type="entry name" value="RING"/>
    <property type="match status" value="1"/>
</dbReference>
<evidence type="ECO:0000313" key="8">
    <source>
        <dbReference type="Proteomes" id="UP000483820"/>
    </source>
</evidence>
<dbReference type="SUPFAM" id="SSF57850">
    <property type="entry name" value="RING/U-box"/>
    <property type="match status" value="1"/>
</dbReference>
<gene>
    <name evidence="7" type="ORF">GCK72_004862</name>
</gene>
<dbReference type="EMBL" id="WUAV01000002">
    <property type="protein sequence ID" value="KAF1764911.1"/>
    <property type="molecule type" value="Genomic_DNA"/>
</dbReference>
<evidence type="ECO:0000256" key="3">
    <source>
        <dbReference type="ARBA" id="ARBA00022833"/>
    </source>
</evidence>
<sequence length="159" mass="18170">MTEKQEVTFDCNICNDDFDDEIPDLVPRILTNCGHTICEKCANRLLSQSEIVCPFDRKITVLVGCDASGLAKNFFLVGQIQERKKCAESEYVRKSDDSETDEEKCIENPCFENSNHEAVFFCEQCDEDFCESCFISLHRPKTFAAHKKTLITEKPLKLP</sequence>
<evidence type="ECO:0000256" key="1">
    <source>
        <dbReference type="ARBA" id="ARBA00022723"/>
    </source>
</evidence>
<evidence type="ECO:0000256" key="2">
    <source>
        <dbReference type="ARBA" id="ARBA00022771"/>
    </source>
</evidence>
<dbReference type="PROSITE" id="PS50089">
    <property type="entry name" value="ZF_RING_2"/>
    <property type="match status" value="1"/>
</dbReference>
<evidence type="ECO:0000313" key="7">
    <source>
        <dbReference type="EMBL" id="KAF1764911.1"/>
    </source>
</evidence>
<name>A0A6A5HDB4_CAERE</name>
<dbReference type="InterPro" id="IPR052667">
    <property type="entry name" value="E3_ubiquitin-ligase_RING"/>
</dbReference>
<dbReference type="PROSITE" id="PS00518">
    <property type="entry name" value="ZF_RING_1"/>
    <property type="match status" value="1"/>
</dbReference>
<dbReference type="PANTHER" id="PTHR47156:SF10">
    <property type="entry name" value="E3 UBIQUITIN-PROTEIN LIGASE TRIM-21-RELATED"/>
    <property type="match status" value="1"/>
</dbReference>
<keyword evidence="3" id="KW-0862">Zinc</keyword>
<dbReference type="PROSITE" id="PS50119">
    <property type="entry name" value="ZF_BBOX"/>
    <property type="match status" value="1"/>
</dbReference>
<comment type="caution">
    <text evidence="7">The sequence shown here is derived from an EMBL/GenBank/DDBJ whole genome shotgun (WGS) entry which is preliminary data.</text>
</comment>
<dbReference type="Pfam" id="PF14634">
    <property type="entry name" value="zf-RING_5"/>
    <property type="match status" value="1"/>
</dbReference>
<dbReference type="InterPro" id="IPR001841">
    <property type="entry name" value="Znf_RING"/>
</dbReference>
<dbReference type="RefSeq" id="XP_053589112.1">
    <property type="nucleotide sequence ID" value="XM_053724918.1"/>
</dbReference>
<dbReference type="PANTHER" id="PTHR47156">
    <property type="entry name" value="PROTEIN CBG20824"/>
    <property type="match status" value="1"/>
</dbReference>
<dbReference type="GeneID" id="78774006"/>
<dbReference type="InterPro" id="IPR013083">
    <property type="entry name" value="Znf_RING/FYVE/PHD"/>
</dbReference>
<dbReference type="Gene3D" id="3.30.40.10">
    <property type="entry name" value="Zinc/RING finger domain, C3HC4 (zinc finger)"/>
    <property type="match status" value="1"/>
</dbReference>
<organism evidence="7 8">
    <name type="scientific">Caenorhabditis remanei</name>
    <name type="common">Caenorhabditis vulgaris</name>
    <dbReference type="NCBI Taxonomy" id="31234"/>
    <lineage>
        <taxon>Eukaryota</taxon>
        <taxon>Metazoa</taxon>
        <taxon>Ecdysozoa</taxon>
        <taxon>Nematoda</taxon>
        <taxon>Chromadorea</taxon>
        <taxon>Rhabditida</taxon>
        <taxon>Rhabditina</taxon>
        <taxon>Rhabditomorpha</taxon>
        <taxon>Rhabditoidea</taxon>
        <taxon>Rhabditidae</taxon>
        <taxon>Peloderinae</taxon>
        <taxon>Caenorhabditis</taxon>
    </lineage>
</organism>
<evidence type="ECO:0000259" key="5">
    <source>
        <dbReference type="PROSITE" id="PS50089"/>
    </source>
</evidence>